<organism evidence="2 3">
    <name type="scientific">Morchella conica CCBAS932</name>
    <dbReference type="NCBI Taxonomy" id="1392247"/>
    <lineage>
        <taxon>Eukaryota</taxon>
        <taxon>Fungi</taxon>
        <taxon>Dikarya</taxon>
        <taxon>Ascomycota</taxon>
        <taxon>Pezizomycotina</taxon>
        <taxon>Pezizomycetes</taxon>
        <taxon>Pezizales</taxon>
        <taxon>Morchellaceae</taxon>
        <taxon>Morchella</taxon>
    </lineage>
</organism>
<feature type="compositionally biased region" description="Low complexity" evidence="1">
    <location>
        <begin position="579"/>
        <end position="589"/>
    </location>
</feature>
<dbReference type="Proteomes" id="UP000277580">
    <property type="component" value="Unassembled WGS sequence"/>
</dbReference>
<name>A0A3N4KIE8_9PEZI</name>
<feature type="region of interest" description="Disordered" evidence="1">
    <location>
        <begin position="347"/>
        <end position="454"/>
    </location>
</feature>
<evidence type="ECO:0000313" key="2">
    <source>
        <dbReference type="EMBL" id="RPB10334.1"/>
    </source>
</evidence>
<feature type="region of interest" description="Disordered" evidence="1">
    <location>
        <begin position="254"/>
        <end position="282"/>
    </location>
</feature>
<feature type="compositionally biased region" description="Pro residues" evidence="1">
    <location>
        <begin position="442"/>
        <end position="454"/>
    </location>
</feature>
<feature type="compositionally biased region" description="Polar residues" evidence="1">
    <location>
        <begin position="40"/>
        <end position="52"/>
    </location>
</feature>
<dbReference type="AlphaFoldDB" id="A0A3N4KIE8"/>
<accession>A0A3N4KIE8</accession>
<keyword evidence="3" id="KW-1185">Reference proteome</keyword>
<proteinExistence type="predicted"/>
<dbReference type="STRING" id="1392247.A0A3N4KIE8"/>
<protein>
    <submittedName>
        <fullName evidence="2">Uncharacterized protein</fullName>
    </submittedName>
</protein>
<dbReference type="InterPro" id="IPR031355">
    <property type="entry name" value="YBL010C/LAA2-like"/>
</dbReference>
<reference evidence="2 3" key="1">
    <citation type="journal article" date="2018" name="Nat. Ecol. Evol.">
        <title>Pezizomycetes genomes reveal the molecular basis of ectomycorrhizal truffle lifestyle.</title>
        <authorList>
            <person name="Murat C."/>
            <person name="Payen T."/>
            <person name="Noel B."/>
            <person name="Kuo A."/>
            <person name="Morin E."/>
            <person name="Chen J."/>
            <person name="Kohler A."/>
            <person name="Krizsan K."/>
            <person name="Balestrini R."/>
            <person name="Da Silva C."/>
            <person name="Montanini B."/>
            <person name="Hainaut M."/>
            <person name="Levati E."/>
            <person name="Barry K.W."/>
            <person name="Belfiori B."/>
            <person name="Cichocki N."/>
            <person name="Clum A."/>
            <person name="Dockter R.B."/>
            <person name="Fauchery L."/>
            <person name="Guy J."/>
            <person name="Iotti M."/>
            <person name="Le Tacon F."/>
            <person name="Lindquist E.A."/>
            <person name="Lipzen A."/>
            <person name="Malagnac F."/>
            <person name="Mello A."/>
            <person name="Molinier V."/>
            <person name="Miyauchi S."/>
            <person name="Poulain J."/>
            <person name="Riccioni C."/>
            <person name="Rubini A."/>
            <person name="Sitrit Y."/>
            <person name="Splivallo R."/>
            <person name="Traeger S."/>
            <person name="Wang M."/>
            <person name="Zifcakova L."/>
            <person name="Wipf D."/>
            <person name="Zambonelli A."/>
            <person name="Paolocci F."/>
            <person name="Nowrousian M."/>
            <person name="Ottonello S."/>
            <person name="Baldrian P."/>
            <person name="Spatafora J.W."/>
            <person name="Henrissat B."/>
            <person name="Nagy L.G."/>
            <person name="Aury J.M."/>
            <person name="Wincker P."/>
            <person name="Grigoriev I.V."/>
            <person name="Bonfante P."/>
            <person name="Martin F.M."/>
        </authorList>
    </citation>
    <scope>NUCLEOTIDE SEQUENCE [LARGE SCALE GENOMIC DNA]</scope>
    <source>
        <strain evidence="2 3">CCBAS932</strain>
    </source>
</reference>
<feature type="compositionally biased region" description="Basic and acidic residues" evidence="1">
    <location>
        <begin position="105"/>
        <end position="116"/>
    </location>
</feature>
<feature type="region of interest" description="Disordered" evidence="1">
    <location>
        <begin position="1"/>
        <end position="169"/>
    </location>
</feature>
<evidence type="ECO:0000313" key="3">
    <source>
        <dbReference type="Proteomes" id="UP000277580"/>
    </source>
</evidence>
<dbReference type="EMBL" id="ML119144">
    <property type="protein sequence ID" value="RPB10334.1"/>
    <property type="molecule type" value="Genomic_DNA"/>
</dbReference>
<gene>
    <name evidence="2" type="ORF">P167DRAFT_576485</name>
</gene>
<feature type="compositionally biased region" description="Basic and acidic residues" evidence="1">
    <location>
        <begin position="54"/>
        <end position="68"/>
    </location>
</feature>
<dbReference type="PANTHER" id="PTHR38698:SF1">
    <property type="entry name" value="FUNGAL PROTEIN"/>
    <property type="match status" value="1"/>
</dbReference>
<feature type="compositionally biased region" description="Low complexity" evidence="1">
    <location>
        <begin position="72"/>
        <end position="86"/>
    </location>
</feature>
<feature type="compositionally biased region" description="Polar residues" evidence="1">
    <location>
        <begin position="347"/>
        <end position="359"/>
    </location>
</feature>
<feature type="region of interest" description="Disordered" evidence="1">
    <location>
        <begin position="560"/>
        <end position="609"/>
    </location>
</feature>
<sequence length="688" mass="74954">MAEPPPSPAPTLFRDSFQSPADLPSGCKYPSSLLEPHLQLASSKTESFADNSSNDDHFSDAQEGRESEMSDSDTTPSPTIPILPTDMPKLDETFGTEPFEDLSDDDTRVPDGAETPKKRRSMNITIPGAFGGSDCDADDDNNVESTPETPRSGVPVTVLERTDNTSSDGKVTVTETLKERLAGLHPDVDRSPSPIPTMVVQRIEEDKPYHGEVPGTEAYEKRAADAQPDIIVRWNEEEDRITRRVQTQREKIEKMVQDGGTPVVAPLHGRARSVSPSVNKGEEALSNPMYTRARSASPSFGKMDSIGKREGAMAGDESTVVMSGGFLEMPVSKASLTVDLDAAENDIPNTSALSPTFSTGFEEHTAPRRRKSSAASRKSRKSVPPSPVTPSADFGDFRENEEADDDFGDDDFDDFGEVVEGEEFDDFEGFGGTTTDFEPVPIETPQPTQQPPAPLKPVISVPVLDHKELGGAEAIIKAVSESLEIMFPTGKKTKLAPVEDSCFLTERSLSLWNQLVAPPPLQPPNWKISRIRRLFLVSLGVPVDLDEILPAETKQKKLVLPSINTLRRSSGDDGHRSRSSSQSRSSRPSSRARKAAADDKNKNGGIGPESLDVPSARILCSTSDVALSGLTVEELQEHVKELEKVTQIAGEVLTYWLRKRESAIGDKETFETVIESLVGYARKKRQNG</sequence>
<feature type="compositionally biased region" description="Acidic residues" evidence="1">
    <location>
        <begin position="401"/>
        <end position="428"/>
    </location>
</feature>
<dbReference type="InParanoid" id="A0A3N4KIE8"/>
<dbReference type="OrthoDB" id="5378975at2759"/>
<evidence type="ECO:0000256" key="1">
    <source>
        <dbReference type="SAM" id="MobiDB-lite"/>
    </source>
</evidence>
<dbReference type="Pfam" id="PF17104">
    <property type="entry name" value="YBL010C_LAA2"/>
    <property type="match status" value="1"/>
</dbReference>
<feature type="compositionally biased region" description="Basic residues" evidence="1">
    <location>
        <begin position="367"/>
        <end position="381"/>
    </location>
</feature>
<dbReference type="PANTHER" id="PTHR38698">
    <property type="entry name" value="EXPRESSED PROTEIN"/>
    <property type="match status" value="1"/>
</dbReference>